<evidence type="ECO:0000259" key="3">
    <source>
        <dbReference type="Pfam" id="PF13472"/>
    </source>
</evidence>
<dbReference type="PANTHER" id="PTHR43695:SF1">
    <property type="entry name" value="RHAMNOGALACTURONAN ACETYLESTERASE"/>
    <property type="match status" value="1"/>
</dbReference>
<reference evidence="4" key="2">
    <citation type="submission" date="2023-01" db="EMBL/GenBank/DDBJ databases">
        <title>Draft genome sequence of Portibacter lacus strain NBRC 108769.</title>
        <authorList>
            <person name="Sun Q."/>
            <person name="Mori K."/>
        </authorList>
    </citation>
    <scope>NUCLEOTIDE SEQUENCE</scope>
    <source>
        <strain evidence="4">NBRC 108769</strain>
    </source>
</reference>
<proteinExistence type="inferred from homology"/>
<protein>
    <submittedName>
        <fullName evidence="4">Rhamnogalacturonan acetylesterase RhgT</fullName>
    </submittedName>
</protein>
<dbReference type="EMBL" id="BSOH01000001">
    <property type="protein sequence ID" value="GLR15465.1"/>
    <property type="molecule type" value="Genomic_DNA"/>
</dbReference>
<dbReference type="AlphaFoldDB" id="A0AA37WDT4"/>
<dbReference type="Proteomes" id="UP001156666">
    <property type="component" value="Unassembled WGS sequence"/>
</dbReference>
<dbReference type="RefSeq" id="WP_235292358.1">
    <property type="nucleotide sequence ID" value="NZ_BSOH01000001.1"/>
</dbReference>
<evidence type="ECO:0000256" key="2">
    <source>
        <dbReference type="ARBA" id="ARBA00022801"/>
    </source>
</evidence>
<organism evidence="4 5">
    <name type="scientific">Portibacter lacus</name>
    <dbReference type="NCBI Taxonomy" id="1099794"/>
    <lineage>
        <taxon>Bacteria</taxon>
        <taxon>Pseudomonadati</taxon>
        <taxon>Bacteroidota</taxon>
        <taxon>Saprospiria</taxon>
        <taxon>Saprospirales</taxon>
        <taxon>Haliscomenobacteraceae</taxon>
        <taxon>Portibacter</taxon>
    </lineage>
</organism>
<evidence type="ECO:0000256" key="1">
    <source>
        <dbReference type="ARBA" id="ARBA00008668"/>
    </source>
</evidence>
<dbReference type="InterPro" id="IPR036514">
    <property type="entry name" value="SGNH_hydro_sf"/>
</dbReference>
<reference evidence="4" key="1">
    <citation type="journal article" date="2014" name="Int. J. Syst. Evol. Microbiol.">
        <title>Complete genome sequence of Corynebacterium casei LMG S-19264T (=DSM 44701T), isolated from a smear-ripened cheese.</title>
        <authorList>
            <consortium name="US DOE Joint Genome Institute (JGI-PGF)"/>
            <person name="Walter F."/>
            <person name="Albersmeier A."/>
            <person name="Kalinowski J."/>
            <person name="Ruckert C."/>
        </authorList>
    </citation>
    <scope>NUCLEOTIDE SEQUENCE</scope>
    <source>
        <strain evidence="4">NBRC 108769</strain>
    </source>
</reference>
<accession>A0AA37WDT4</accession>
<evidence type="ECO:0000313" key="4">
    <source>
        <dbReference type="EMBL" id="GLR15465.1"/>
    </source>
</evidence>
<dbReference type="Gene3D" id="3.40.50.1110">
    <property type="entry name" value="SGNH hydrolase"/>
    <property type="match status" value="1"/>
</dbReference>
<sequence length="246" mass="28274">MKTILVLLCATCIAFGQKKQVKIYTIGDSTMADKVDPDKNPEKGWAQLLPIFFNDNVVIDNHAVNGKSSKNFRDLKLWEKVYDQLQEGDYVIIQFGHNDMKDKDPARFTNPHSTYRHNFINYVRETREKGAIPIICSSIVRRKFNEHGTLIDTHGDYPLAARLVAEEFDVPFIDLQYYSELLEVKYGVEGSKNLHLHFAPNENEYFPKGLEDNTHLSVLGATEISRIFVNELKKINHPLSAYLKDL</sequence>
<comment type="similarity">
    <text evidence="1">Belongs to the 'GDSL' lipolytic enzyme family.</text>
</comment>
<evidence type="ECO:0000313" key="5">
    <source>
        <dbReference type="Proteomes" id="UP001156666"/>
    </source>
</evidence>
<feature type="domain" description="SGNH hydrolase-type esterase" evidence="3">
    <location>
        <begin position="26"/>
        <end position="220"/>
    </location>
</feature>
<keyword evidence="2" id="KW-0378">Hydrolase</keyword>
<gene>
    <name evidence="4" type="primary">rhgT</name>
    <name evidence="4" type="ORF">GCM10007940_00800</name>
</gene>
<comment type="caution">
    <text evidence="4">The sequence shown here is derived from an EMBL/GenBank/DDBJ whole genome shotgun (WGS) entry which is preliminary data.</text>
</comment>
<name>A0AA37WDT4_9BACT</name>
<dbReference type="GO" id="GO:0016788">
    <property type="term" value="F:hydrolase activity, acting on ester bonds"/>
    <property type="evidence" value="ECO:0007669"/>
    <property type="project" value="UniProtKB-ARBA"/>
</dbReference>
<dbReference type="InterPro" id="IPR013830">
    <property type="entry name" value="SGNH_hydro"/>
</dbReference>
<dbReference type="PANTHER" id="PTHR43695">
    <property type="entry name" value="PUTATIVE (AFU_ORTHOLOGUE AFUA_2G17250)-RELATED"/>
    <property type="match status" value="1"/>
</dbReference>
<dbReference type="Pfam" id="PF13472">
    <property type="entry name" value="Lipase_GDSL_2"/>
    <property type="match status" value="1"/>
</dbReference>
<dbReference type="SUPFAM" id="SSF52266">
    <property type="entry name" value="SGNH hydrolase"/>
    <property type="match status" value="1"/>
</dbReference>
<keyword evidence="5" id="KW-1185">Reference proteome</keyword>
<dbReference type="CDD" id="cd01821">
    <property type="entry name" value="Rhamnogalacturan_acetylesterase_like"/>
    <property type="match status" value="1"/>
</dbReference>
<dbReference type="InterPro" id="IPR037459">
    <property type="entry name" value="RhgT-like"/>
</dbReference>